<dbReference type="InterPro" id="IPR002938">
    <property type="entry name" value="FAD-bd"/>
</dbReference>
<gene>
    <name evidence="5" type="ORF">AbraCBS73388_009939</name>
</gene>
<dbReference type="PROSITE" id="PS51257">
    <property type="entry name" value="PROKAR_LIPOPROTEIN"/>
    <property type="match status" value="1"/>
</dbReference>
<reference evidence="5" key="1">
    <citation type="submission" date="2022-07" db="EMBL/GenBank/DDBJ databases">
        <title>Taxonomy of Aspergillus series Nigri: significant species reduction supported by multi-species coalescent approaches.</title>
        <authorList>
            <person name="Bian C."/>
            <person name="Kusuya Y."/>
            <person name="Sklenar F."/>
            <person name="D'hooge E."/>
            <person name="Yaguchi T."/>
            <person name="Takahashi H."/>
            <person name="Hubka V."/>
        </authorList>
    </citation>
    <scope>NUCLEOTIDE SEQUENCE</scope>
    <source>
        <strain evidence="5">CBS 733.88</strain>
    </source>
</reference>
<keyword evidence="1" id="KW-0285">Flavoprotein</keyword>
<dbReference type="GO" id="GO:0016709">
    <property type="term" value="F:oxidoreductase activity, acting on paired donors, with incorporation or reduction of molecular oxygen, NAD(P)H as one donor, and incorporation of one atom of oxygen"/>
    <property type="evidence" value="ECO:0007669"/>
    <property type="project" value="UniProtKB-ARBA"/>
</dbReference>
<keyword evidence="2" id="KW-0274">FAD</keyword>
<name>A0A9W5YWY7_9EURO</name>
<evidence type="ECO:0000256" key="1">
    <source>
        <dbReference type="ARBA" id="ARBA00022630"/>
    </source>
</evidence>
<dbReference type="InterPro" id="IPR050641">
    <property type="entry name" value="RIFMO-like"/>
</dbReference>
<proteinExistence type="predicted"/>
<dbReference type="Pfam" id="PF21274">
    <property type="entry name" value="Rng_hyd_C"/>
    <property type="match status" value="1"/>
</dbReference>
<dbReference type="InterPro" id="IPR036188">
    <property type="entry name" value="FAD/NAD-bd_sf"/>
</dbReference>
<dbReference type="Pfam" id="PF01494">
    <property type="entry name" value="FAD_binding_3"/>
    <property type="match status" value="1"/>
</dbReference>
<dbReference type="Gene3D" id="3.40.30.120">
    <property type="match status" value="1"/>
</dbReference>
<evidence type="ECO:0000256" key="2">
    <source>
        <dbReference type="ARBA" id="ARBA00022827"/>
    </source>
</evidence>
<evidence type="ECO:0000313" key="6">
    <source>
        <dbReference type="Proteomes" id="UP001143548"/>
    </source>
</evidence>
<dbReference type="PRINTS" id="PR00420">
    <property type="entry name" value="RNGMNOXGNASE"/>
</dbReference>
<evidence type="ECO:0000259" key="4">
    <source>
        <dbReference type="Pfam" id="PF01494"/>
    </source>
</evidence>
<dbReference type="PANTHER" id="PTHR43004:SF8">
    <property type="entry name" value="FAD-BINDING DOMAIN-CONTAINING PROTEIN-RELATED"/>
    <property type="match status" value="1"/>
</dbReference>
<dbReference type="SUPFAM" id="SSF51905">
    <property type="entry name" value="FAD/NAD(P)-binding domain"/>
    <property type="match status" value="1"/>
</dbReference>
<keyword evidence="3" id="KW-0560">Oxidoreductase</keyword>
<evidence type="ECO:0000313" key="5">
    <source>
        <dbReference type="EMBL" id="GKZ23562.1"/>
    </source>
</evidence>
<protein>
    <recommendedName>
        <fullName evidence="4">FAD-binding domain-containing protein</fullName>
    </recommendedName>
</protein>
<organism evidence="5 6">
    <name type="scientific">Aspergillus brasiliensis</name>
    <dbReference type="NCBI Taxonomy" id="319629"/>
    <lineage>
        <taxon>Eukaryota</taxon>
        <taxon>Fungi</taxon>
        <taxon>Dikarya</taxon>
        <taxon>Ascomycota</taxon>
        <taxon>Pezizomycotina</taxon>
        <taxon>Eurotiomycetes</taxon>
        <taxon>Eurotiomycetidae</taxon>
        <taxon>Eurotiales</taxon>
        <taxon>Aspergillaceae</taxon>
        <taxon>Aspergillus</taxon>
        <taxon>Aspergillus subgen. Circumdati</taxon>
    </lineage>
</organism>
<evidence type="ECO:0000256" key="3">
    <source>
        <dbReference type="ARBA" id="ARBA00023002"/>
    </source>
</evidence>
<dbReference type="GO" id="GO:0071949">
    <property type="term" value="F:FAD binding"/>
    <property type="evidence" value="ECO:0007669"/>
    <property type="project" value="InterPro"/>
</dbReference>
<dbReference type="EMBL" id="BROQ01000069">
    <property type="protein sequence ID" value="GKZ23562.1"/>
    <property type="molecule type" value="Genomic_DNA"/>
</dbReference>
<dbReference type="Gene3D" id="3.30.9.10">
    <property type="entry name" value="D-Amino Acid Oxidase, subunit A, domain 2"/>
    <property type="match status" value="1"/>
</dbReference>
<accession>A0A9W5YWY7</accession>
<sequence>MARIETDVLVVGTGPAGASLACFLVQNGVKGLIISQASSTVRTPRAHYTNNATFECLRDLGIEQECRKNATPKELLMYYRIAESMAGEEYSRACNCGTDPKRYGEFKEASPCEQADLPQSILEPILLRVATQGGFRLRWDTKLVDFTRDEESGNIHSVIEDLATGEHITVVSRYLCGADGAHSIVARKLQLPFNDTPGGGLALNVLCEADLTHLLVHSPGLIHVLLRSDKPQPDFCAFGIARFVEPFTKWVFVLLAKPGVNEVKASEAEIVAHVRDLIGDPSVQVKLQRISRWKVNECYAERYSNDDNVFCLGDAVHRHPPFNGLGSNTCIQDAYNLAWKIAYVLQGKAVPSLLASFNRERQPIGQRIVKRANDTGRMHAKLFGMLGVSEPDVTKKKQILDRFSEDSDQGAMLRTTFQQIITDLDQERHGLGCEMNQLYESHAVYTADETGPAPVFTGVDAELHYYESTFPGSRLPHAWLRAPQSFGPGEPMISTHDLAGHGRFTLFTGLGGKSAWQEAAAAVEAALKVPIAVYNIGWRQDYEDVFFAWSQKSGVSEKGAVLLRPDRTVAWRSQGLISPSSDCVGKLGKVMSYVLGREWNSLQ</sequence>
<dbReference type="Gene3D" id="3.50.50.60">
    <property type="entry name" value="FAD/NAD(P)-binding domain"/>
    <property type="match status" value="1"/>
</dbReference>
<dbReference type="PANTHER" id="PTHR43004">
    <property type="entry name" value="TRK SYSTEM POTASSIUM UPTAKE PROTEIN"/>
    <property type="match status" value="1"/>
</dbReference>
<comment type="caution">
    <text evidence="5">The sequence shown here is derived from an EMBL/GenBank/DDBJ whole genome shotgun (WGS) entry which is preliminary data.</text>
</comment>
<dbReference type="Proteomes" id="UP001143548">
    <property type="component" value="Unassembled WGS sequence"/>
</dbReference>
<feature type="domain" description="FAD-binding" evidence="4">
    <location>
        <begin position="5"/>
        <end position="372"/>
    </location>
</feature>
<dbReference type="AlphaFoldDB" id="A0A9W5YWY7"/>